<proteinExistence type="predicted"/>
<gene>
    <name evidence="1" type="ORF">MSPICULIGERA_LOCUS8254</name>
</gene>
<feature type="non-terminal residue" evidence="1">
    <location>
        <position position="1"/>
    </location>
</feature>
<evidence type="ECO:0000313" key="1">
    <source>
        <dbReference type="EMBL" id="CAJ0569794.1"/>
    </source>
</evidence>
<feature type="non-terminal residue" evidence="1">
    <location>
        <position position="45"/>
    </location>
</feature>
<dbReference type="Proteomes" id="UP001177023">
    <property type="component" value="Unassembled WGS sequence"/>
</dbReference>
<sequence>ASTVFHTFHSGSTWAYKWLAELKENTDQNVEIKKIKAILICPSLT</sequence>
<evidence type="ECO:0000313" key="2">
    <source>
        <dbReference type="Proteomes" id="UP001177023"/>
    </source>
</evidence>
<keyword evidence="2" id="KW-1185">Reference proteome</keyword>
<name>A0AA36CK13_9BILA</name>
<protein>
    <submittedName>
        <fullName evidence="1">Uncharacterized protein</fullName>
    </submittedName>
</protein>
<comment type="caution">
    <text evidence="1">The sequence shown here is derived from an EMBL/GenBank/DDBJ whole genome shotgun (WGS) entry which is preliminary data.</text>
</comment>
<accession>A0AA36CK13</accession>
<organism evidence="1 2">
    <name type="scientific">Mesorhabditis spiculigera</name>
    <dbReference type="NCBI Taxonomy" id="96644"/>
    <lineage>
        <taxon>Eukaryota</taxon>
        <taxon>Metazoa</taxon>
        <taxon>Ecdysozoa</taxon>
        <taxon>Nematoda</taxon>
        <taxon>Chromadorea</taxon>
        <taxon>Rhabditida</taxon>
        <taxon>Rhabditina</taxon>
        <taxon>Rhabditomorpha</taxon>
        <taxon>Rhabditoidea</taxon>
        <taxon>Rhabditidae</taxon>
        <taxon>Mesorhabditinae</taxon>
        <taxon>Mesorhabditis</taxon>
    </lineage>
</organism>
<dbReference type="AlphaFoldDB" id="A0AA36CK13"/>
<dbReference type="EMBL" id="CATQJA010002127">
    <property type="protein sequence ID" value="CAJ0569794.1"/>
    <property type="molecule type" value="Genomic_DNA"/>
</dbReference>
<reference evidence="1" key="1">
    <citation type="submission" date="2023-06" db="EMBL/GenBank/DDBJ databases">
        <authorList>
            <person name="Delattre M."/>
        </authorList>
    </citation>
    <scope>NUCLEOTIDE SEQUENCE</scope>
    <source>
        <strain evidence="1">AF72</strain>
    </source>
</reference>